<evidence type="ECO:0000256" key="2">
    <source>
        <dbReference type="ARBA" id="ARBA00007925"/>
    </source>
</evidence>
<feature type="compositionally biased region" description="Polar residues" evidence="5">
    <location>
        <begin position="185"/>
        <end position="198"/>
    </location>
</feature>
<dbReference type="AlphaFoldDB" id="A7RN02"/>
<dbReference type="Pfam" id="PF09739">
    <property type="entry name" value="MCM_bind"/>
    <property type="match status" value="1"/>
</dbReference>
<feature type="compositionally biased region" description="Polar residues" evidence="5">
    <location>
        <begin position="153"/>
        <end position="162"/>
    </location>
</feature>
<comment type="subcellular location">
    <subcellularLocation>
        <location evidence="1">Nucleus</location>
    </subcellularLocation>
</comment>
<evidence type="ECO:0000256" key="1">
    <source>
        <dbReference type="ARBA" id="ARBA00004123"/>
    </source>
</evidence>
<dbReference type="OMA" id="EEHTEMI"/>
<dbReference type="GO" id="GO:0006261">
    <property type="term" value="P:DNA-templated DNA replication"/>
    <property type="evidence" value="ECO:0000318"/>
    <property type="project" value="GO_Central"/>
</dbReference>
<gene>
    <name evidence="6" type="ORF">NEMVEDRAFT_v1g160748</name>
</gene>
<dbReference type="FunCoup" id="A7RN02">
    <property type="interactions" value="690"/>
</dbReference>
<dbReference type="HOGENOM" id="CLU_029811_0_0_1"/>
<evidence type="ECO:0000313" key="6">
    <source>
        <dbReference type="EMBL" id="EDO47238.1"/>
    </source>
</evidence>
<organism evidence="6 7">
    <name type="scientific">Nematostella vectensis</name>
    <name type="common">Starlet sea anemone</name>
    <dbReference type="NCBI Taxonomy" id="45351"/>
    <lineage>
        <taxon>Eukaryota</taxon>
        <taxon>Metazoa</taxon>
        <taxon>Cnidaria</taxon>
        <taxon>Anthozoa</taxon>
        <taxon>Hexacorallia</taxon>
        <taxon>Actiniaria</taxon>
        <taxon>Edwardsiidae</taxon>
        <taxon>Nematostella</taxon>
    </lineage>
</organism>
<dbReference type="STRING" id="45351.A7RN02"/>
<dbReference type="GO" id="GO:0003682">
    <property type="term" value="F:chromatin binding"/>
    <property type="evidence" value="ECO:0000318"/>
    <property type="project" value="GO_Central"/>
</dbReference>
<evidence type="ECO:0000256" key="3">
    <source>
        <dbReference type="ARBA" id="ARBA00015405"/>
    </source>
</evidence>
<name>A7RN02_NEMVE</name>
<reference evidence="6 7" key="1">
    <citation type="journal article" date="2007" name="Science">
        <title>Sea anemone genome reveals ancestral eumetazoan gene repertoire and genomic organization.</title>
        <authorList>
            <person name="Putnam N.H."/>
            <person name="Srivastava M."/>
            <person name="Hellsten U."/>
            <person name="Dirks B."/>
            <person name="Chapman J."/>
            <person name="Salamov A."/>
            <person name="Terry A."/>
            <person name="Shapiro H."/>
            <person name="Lindquist E."/>
            <person name="Kapitonov V.V."/>
            <person name="Jurka J."/>
            <person name="Genikhovich G."/>
            <person name="Grigoriev I.V."/>
            <person name="Lucas S.M."/>
            <person name="Steele R.E."/>
            <person name="Finnerty J.R."/>
            <person name="Technau U."/>
            <person name="Martindale M.Q."/>
            <person name="Rokhsar D.S."/>
        </authorList>
    </citation>
    <scope>NUCLEOTIDE SEQUENCE [LARGE SCALE GENOMIC DNA]</scope>
    <source>
        <strain evidence="7">CH2 X CH6</strain>
    </source>
</reference>
<dbReference type="Proteomes" id="UP000001593">
    <property type="component" value="Unassembled WGS sequence"/>
</dbReference>
<dbReference type="InterPro" id="IPR019140">
    <property type="entry name" value="MCM_complex-bd"/>
</dbReference>
<dbReference type="PhylomeDB" id="A7RN02"/>
<keyword evidence="7" id="KW-1185">Reference proteome</keyword>
<evidence type="ECO:0000256" key="4">
    <source>
        <dbReference type="ARBA" id="ARBA00023242"/>
    </source>
</evidence>
<evidence type="ECO:0000313" key="7">
    <source>
        <dbReference type="Proteomes" id="UP000001593"/>
    </source>
</evidence>
<feature type="compositionally biased region" description="Basic and acidic residues" evidence="5">
    <location>
        <begin position="199"/>
        <end position="209"/>
    </location>
</feature>
<comment type="similarity">
    <text evidence="2">Belongs to the MCMBP family.</text>
</comment>
<dbReference type="InParanoid" id="A7RN02"/>
<evidence type="ECO:0000256" key="5">
    <source>
        <dbReference type="SAM" id="MobiDB-lite"/>
    </source>
</evidence>
<keyword evidence="4" id="KW-0539">Nucleus</keyword>
<dbReference type="eggNOG" id="KOG2545">
    <property type="taxonomic scope" value="Eukaryota"/>
</dbReference>
<dbReference type="PANTHER" id="PTHR13489:SF0">
    <property type="entry name" value="MINI-CHROMOSOME MAINTENANCE COMPLEX-BINDING PROTEIN"/>
    <property type="match status" value="1"/>
</dbReference>
<feature type="region of interest" description="Disordered" evidence="5">
    <location>
        <begin position="148"/>
        <end position="210"/>
    </location>
</feature>
<dbReference type="GO" id="GO:0005634">
    <property type="term" value="C:nucleus"/>
    <property type="evidence" value="ECO:0007669"/>
    <property type="project" value="UniProtKB-SubCell"/>
</dbReference>
<dbReference type="PANTHER" id="PTHR13489">
    <property type="entry name" value="MINI-CHROMOSOME MAINTENANCE COMPLEX-BINDING PROTEIN"/>
    <property type="match status" value="1"/>
</dbReference>
<protein>
    <recommendedName>
        <fullName evidence="3">Mini-chromosome maintenance complex-binding protein</fullName>
    </recommendedName>
</protein>
<dbReference type="EMBL" id="DS469521">
    <property type="protein sequence ID" value="EDO47238.1"/>
    <property type="molecule type" value="Genomic_DNA"/>
</dbReference>
<sequence>MPCIEDWLSSPLSVVDGICKETSGKAAMGTICEYFTQRVEENIHRIPSINDTPLHYLKPNSLVRFRCMVQDMFGPEYFLSQYEVKSKSTGETVLASGLYRDVVDCSGDLEVDFNSPKCVTSEKQTYYCVPIPGETEWAKQAFAERSPLVQHGGPSQLSMSNKRSLEDDEMEGDHTTAQQHEDLRTSPSGTSGDCSQIQDPKKTRTEETKASTNNIATTAMPSLNFPLPGEQGPACLVHLYEQCDNIKLNDTLEFIGILSVHPSLASTPGEAPSDPSFITADDVMCQEERAVHHPPPSLVPRLHCLVARPMKHSNPTMPTVLAEDSLKSLTPPVLHVRDDLLAALEKLLCGDRLAAEYLLLHLLSTVYTRSGVMAVGKFAINLSGLPTQQTLPLEERISSQVAKFLKHVLPKCHLLPMTLNNLNSLNFIPKKDYTKDRLMSGMLQLSNGTELVLDETAMEAGQLNATGVQNVTSLGNLMSWQKLAYDFNFYKTEFMVDIKVLVMSEGKSLLPSDCQVKLDPQRSADSADTVLNNINHSVIEKMRCYLGLLRFAEYSVSPEMQKVLQEDFVSVRQQTDGKMSADDFHLHLLLARLLSISYGQVPLTNEVWAKVKNMESKRRARLSVTSQ</sequence>
<accession>A7RN02</accession>
<proteinExistence type="inferred from homology"/>